<dbReference type="PANTHER" id="PTHR30221">
    <property type="entry name" value="SMALL-CONDUCTANCE MECHANOSENSITIVE CHANNEL"/>
    <property type="match status" value="1"/>
</dbReference>
<dbReference type="Pfam" id="PF05552">
    <property type="entry name" value="MS_channel_1st_1"/>
    <property type="match status" value="2"/>
</dbReference>
<feature type="transmembrane region" description="Helical" evidence="1">
    <location>
        <begin position="185"/>
        <end position="205"/>
    </location>
</feature>
<feature type="domain" description="Mechanosensitive ion channel MscS" evidence="2">
    <location>
        <begin position="209"/>
        <end position="266"/>
    </location>
</feature>
<dbReference type="Gene3D" id="1.10.287.1260">
    <property type="match status" value="2"/>
</dbReference>
<sequence>MDTNLLKSVLLRISTSFTENLPSIITVILIILIGWIVSRLVAGFVKRVVTRTGLNKAFDHSGFAQELDKIQPGRTLADLASSVTFWLLWLYIIFASLTGSDLNLEATPFNAALSFLPHLFVAFMILVGGVLLAQFIGRWVQVGVAATGVEFHETLGKGTRLLLIVIVIITAIEELGIDLTPLTNALTNIITIFVAGLALAFGIGAREVVHNILAGYYAREHFELGDQVQIDNETGTLDAIGTVSAEITLPKGRIVIPNSDLTEKMVKIYTVE</sequence>
<reference evidence="3 4" key="1">
    <citation type="submission" date="2020-08" db="EMBL/GenBank/DDBJ databases">
        <title>Bridging the membrane lipid divide: bacteria of the FCB group superphylum have the potential to synthesize archaeal ether lipids.</title>
        <authorList>
            <person name="Villanueva L."/>
            <person name="Von Meijenfeldt F.A.B."/>
            <person name="Westbye A.B."/>
            <person name="Yadav S."/>
            <person name="Hopmans E.C."/>
            <person name="Dutilh B.E."/>
            <person name="Sinninghe Damste J.S."/>
        </authorList>
    </citation>
    <scope>NUCLEOTIDE SEQUENCE [LARGE SCALE GENOMIC DNA]</scope>
    <source>
        <strain evidence="3">NIOZ-UU36</strain>
    </source>
</reference>
<feature type="transmembrane region" description="Helical" evidence="1">
    <location>
        <begin position="79"/>
        <end position="99"/>
    </location>
</feature>
<evidence type="ECO:0000313" key="3">
    <source>
        <dbReference type="EMBL" id="MBC8335372.1"/>
    </source>
</evidence>
<gene>
    <name evidence="3" type="ORF">H8E29_08920</name>
</gene>
<dbReference type="PANTHER" id="PTHR30221:SF1">
    <property type="entry name" value="SMALL-CONDUCTANCE MECHANOSENSITIVE CHANNEL"/>
    <property type="match status" value="1"/>
</dbReference>
<evidence type="ECO:0000259" key="2">
    <source>
        <dbReference type="Pfam" id="PF00924"/>
    </source>
</evidence>
<dbReference type="GO" id="GO:0016020">
    <property type="term" value="C:membrane"/>
    <property type="evidence" value="ECO:0007669"/>
    <property type="project" value="InterPro"/>
</dbReference>
<name>A0A8J6NK69_9CHLR</name>
<accession>A0A8J6NK69</accession>
<feature type="transmembrane region" description="Helical" evidence="1">
    <location>
        <begin position="119"/>
        <end position="140"/>
    </location>
</feature>
<dbReference type="AlphaFoldDB" id="A0A8J6NK69"/>
<keyword evidence="1" id="KW-1133">Transmembrane helix</keyword>
<keyword evidence="1" id="KW-0472">Membrane</keyword>
<dbReference type="GO" id="GO:0008381">
    <property type="term" value="F:mechanosensitive monoatomic ion channel activity"/>
    <property type="evidence" value="ECO:0007669"/>
    <property type="project" value="InterPro"/>
</dbReference>
<evidence type="ECO:0000256" key="1">
    <source>
        <dbReference type="SAM" id="Phobius"/>
    </source>
</evidence>
<dbReference type="EMBL" id="JACNJN010000106">
    <property type="protein sequence ID" value="MBC8335372.1"/>
    <property type="molecule type" value="Genomic_DNA"/>
</dbReference>
<comment type="caution">
    <text evidence="3">The sequence shown here is derived from an EMBL/GenBank/DDBJ whole genome shotgun (WGS) entry which is preliminary data.</text>
</comment>
<feature type="transmembrane region" description="Helical" evidence="1">
    <location>
        <begin position="161"/>
        <end position="179"/>
    </location>
</feature>
<feature type="transmembrane region" description="Helical" evidence="1">
    <location>
        <begin position="20"/>
        <end position="42"/>
    </location>
</feature>
<organism evidence="3 4">
    <name type="scientific">Candidatus Desulfolinea nitratireducens</name>
    <dbReference type="NCBI Taxonomy" id="2841698"/>
    <lineage>
        <taxon>Bacteria</taxon>
        <taxon>Bacillati</taxon>
        <taxon>Chloroflexota</taxon>
        <taxon>Anaerolineae</taxon>
        <taxon>Anaerolineales</taxon>
        <taxon>Anaerolineales incertae sedis</taxon>
        <taxon>Candidatus Desulfolinea</taxon>
    </lineage>
</organism>
<dbReference type="InterPro" id="IPR006685">
    <property type="entry name" value="MscS_channel_2nd"/>
</dbReference>
<dbReference type="Pfam" id="PF00924">
    <property type="entry name" value="MS_channel_2nd"/>
    <property type="match status" value="1"/>
</dbReference>
<dbReference type="InterPro" id="IPR008910">
    <property type="entry name" value="MSC_TM_helix"/>
</dbReference>
<dbReference type="Proteomes" id="UP000614469">
    <property type="component" value="Unassembled WGS sequence"/>
</dbReference>
<dbReference type="InterPro" id="IPR045275">
    <property type="entry name" value="MscS_archaea/bacteria_type"/>
</dbReference>
<evidence type="ECO:0000313" key="4">
    <source>
        <dbReference type="Proteomes" id="UP000614469"/>
    </source>
</evidence>
<keyword evidence="1" id="KW-0812">Transmembrane</keyword>
<proteinExistence type="predicted"/>
<protein>
    <submittedName>
        <fullName evidence="3">Mechanosensitive ion channel</fullName>
    </submittedName>
</protein>